<dbReference type="Gene3D" id="3.40.50.2300">
    <property type="match status" value="1"/>
</dbReference>
<dbReference type="Proteomes" id="UP001139353">
    <property type="component" value="Unassembled WGS sequence"/>
</dbReference>
<gene>
    <name evidence="4" type="ORF">LPC04_04915</name>
</gene>
<dbReference type="AlphaFoldDB" id="A0A9X1YG28"/>
<dbReference type="PROSITE" id="PS50110">
    <property type="entry name" value="RESPONSE_REGULATORY"/>
    <property type="match status" value="1"/>
</dbReference>
<dbReference type="EMBL" id="JAJLJH010000001">
    <property type="protein sequence ID" value="MCK9685047.1"/>
    <property type="molecule type" value="Genomic_DNA"/>
</dbReference>
<dbReference type="SMART" id="SM00448">
    <property type="entry name" value="REC"/>
    <property type="match status" value="1"/>
</dbReference>
<dbReference type="Pfam" id="PF00072">
    <property type="entry name" value="Response_reg"/>
    <property type="match status" value="1"/>
</dbReference>
<reference evidence="4" key="1">
    <citation type="submission" date="2021-11" db="EMBL/GenBank/DDBJ databases">
        <title>BS-T2-15 a new species belonging to the Comamonadaceae family isolated from the soil of a French oak forest.</title>
        <authorList>
            <person name="Mieszkin S."/>
            <person name="Alain K."/>
        </authorList>
    </citation>
    <scope>NUCLEOTIDE SEQUENCE</scope>
    <source>
        <strain evidence="4">BS-T2-15</strain>
    </source>
</reference>
<dbReference type="InterPro" id="IPR011006">
    <property type="entry name" value="CheY-like_superfamily"/>
</dbReference>
<dbReference type="GO" id="GO:0000160">
    <property type="term" value="P:phosphorelay signal transduction system"/>
    <property type="evidence" value="ECO:0007669"/>
    <property type="project" value="InterPro"/>
</dbReference>
<evidence type="ECO:0000256" key="1">
    <source>
        <dbReference type="ARBA" id="ARBA00022553"/>
    </source>
</evidence>
<keyword evidence="1 2" id="KW-0597">Phosphoprotein</keyword>
<protein>
    <submittedName>
        <fullName evidence="4">Response regulator</fullName>
    </submittedName>
</protein>
<evidence type="ECO:0000259" key="3">
    <source>
        <dbReference type="PROSITE" id="PS50110"/>
    </source>
</evidence>
<evidence type="ECO:0000313" key="4">
    <source>
        <dbReference type="EMBL" id="MCK9685047.1"/>
    </source>
</evidence>
<sequence>MKILVVDDHHDSVDSLSRLLEAHGHETARAYDGRQALDVFRQFEPAVVVLDIDMPVLDGYGTARAVRLTPSHRLPVLVALTGLTGHETRRLAFDAGFDAHVNKPARIEALLELMDKLLRERS</sequence>
<dbReference type="InterPro" id="IPR050595">
    <property type="entry name" value="Bact_response_regulator"/>
</dbReference>
<organism evidence="4 5">
    <name type="scientific">Scleromatobacter humisilvae</name>
    <dbReference type="NCBI Taxonomy" id="2897159"/>
    <lineage>
        <taxon>Bacteria</taxon>
        <taxon>Pseudomonadati</taxon>
        <taxon>Pseudomonadota</taxon>
        <taxon>Betaproteobacteria</taxon>
        <taxon>Burkholderiales</taxon>
        <taxon>Sphaerotilaceae</taxon>
        <taxon>Scleromatobacter</taxon>
    </lineage>
</organism>
<accession>A0A9X1YG28</accession>
<dbReference type="PANTHER" id="PTHR44591">
    <property type="entry name" value="STRESS RESPONSE REGULATOR PROTEIN 1"/>
    <property type="match status" value="1"/>
</dbReference>
<comment type="caution">
    <text evidence="4">The sequence shown here is derived from an EMBL/GenBank/DDBJ whole genome shotgun (WGS) entry which is preliminary data.</text>
</comment>
<dbReference type="RefSeq" id="WP_275681065.1">
    <property type="nucleotide sequence ID" value="NZ_JAJLJH010000001.1"/>
</dbReference>
<evidence type="ECO:0000256" key="2">
    <source>
        <dbReference type="PROSITE-ProRule" id="PRU00169"/>
    </source>
</evidence>
<feature type="domain" description="Response regulatory" evidence="3">
    <location>
        <begin position="2"/>
        <end position="118"/>
    </location>
</feature>
<dbReference type="InterPro" id="IPR001789">
    <property type="entry name" value="Sig_transdc_resp-reg_receiver"/>
</dbReference>
<feature type="modified residue" description="4-aspartylphosphate" evidence="2">
    <location>
        <position position="51"/>
    </location>
</feature>
<evidence type="ECO:0000313" key="5">
    <source>
        <dbReference type="Proteomes" id="UP001139353"/>
    </source>
</evidence>
<proteinExistence type="predicted"/>
<dbReference type="SUPFAM" id="SSF52172">
    <property type="entry name" value="CheY-like"/>
    <property type="match status" value="1"/>
</dbReference>
<dbReference type="PANTHER" id="PTHR44591:SF3">
    <property type="entry name" value="RESPONSE REGULATORY DOMAIN-CONTAINING PROTEIN"/>
    <property type="match status" value="1"/>
</dbReference>
<name>A0A9X1YG28_9BURK</name>
<keyword evidence="5" id="KW-1185">Reference proteome</keyword>